<dbReference type="AlphaFoldDB" id="A0A6C0GCH0"/>
<dbReference type="PANTHER" id="PTHR12558:SF13">
    <property type="entry name" value="CELL DIVISION CYCLE PROTEIN 27 HOMOLOG"/>
    <property type="match status" value="1"/>
</dbReference>
<evidence type="ECO:0000313" key="4">
    <source>
        <dbReference type="Proteomes" id="UP000480178"/>
    </source>
</evidence>
<dbReference type="InterPro" id="IPR033396">
    <property type="entry name" value="DUF5107"/>
</dbReference>
<protein>
    <submittedName>
        <fullName evidence="3">DUF5107 domain-containing protein</fullName>
    </submittedName>
</protein>
<gene>
    <name evidence="3" type="ORF">GXP67_01925</name>
</gene>
<dbReference type="Pfam" id="PF13181">
    <property type="entry name" value="TPR_8"/>
    <property type="match status" value="1"/>
</dbReference>
<dbReference type="InterPro" id="IPR011990">
    <property type="entry name" value="TPR-like_helical_dom_sf"/>
</dbReference>
<dbReference type="SUPFAM" id="SSF48452">
    <property type="entry name" value="TPR-like"/>
    <property type="match status" value="3"/>
</dbReference>
<keyword evidence="1" id="KW-0802">TPR repeat</keyword>
<dbReference type="SMART" id="SM00028">
    <property type="entry name" value="TPR"/>
    <property type="match status" value="9"/>
</dbReference>
<dbReference type="InterPro" id="IPR019734">
    <property type="entry name" value="TPR_rpt"/>
</dbReference>
<evidence type="ECO:0000256" key="1">
    <source>
        <dbReference type="PROSITE-ProRule" id="PRU00339"/>
    </source>
</evidence>
<dbReference type="Pfam" id="PF17128">
    <property type="entry name" value="DUF5107"/>
    <property type="match status" value="1"/>
</dbReference>
<dbReference type="RefSeq" id="WP_162441600.1">
    <property type="nucleotide sequence ID" value="NZ_CP048222.1"/>
</dbReference>
<proteinExistence type="predicted"/>
<dbReference type="Proteomes" id="UP000480178">
    <property type="component" value="Chromosome"/>
</dbReference>
<dbReference type="Gene3D" id="1.25.40.10">
    <property type="entry name" value="Tetratricopeptide repeat domain"/>
    <property type="match status" value="4"/>
</dbReference>
<evidence type="ECO:0000259" key="2">
    <source>
        <dbReference type="Pfam" id="PF17128"/>
    </source>
</evidence>
<dbReference type="PANTHER" id="PTHR12558">
    <property type="entry name" value="CELL DIVISION CYCLE 16,23,27"/>
    <property type="match status" value="1"/>
</dbReference>
<evidence type="ECO:0000313" key="3">
    <source>
        <dbReference type="EMBL" id="QHT65513.1"/>
    </source>
</evidence>
<feature type="domain" description="DUF5107" evidence="2">
    <location>
        <begin position="45"/>
        <end position="333"/>
    </location>
</feature>
<name>A0A6C0GCH0_9BACT</name>
<feature type="repeat" description="TPR" evidence="1">
    <location>
        <begin position="766"/>
        <end position="799"/>
    </location>
</feature>
<keyword evidence="4" id="KW-1185">Reference proteome</keyword>
<sequence>MLNNSLSEVKAWEEVVIIPTYKIGEPDKNPMFLEKRVYQGSSGVVYPHPVIDKVYNEKEDKPYKALVLENEYLKIMILPELGGRIQMAYDKTNDYHFVYYNRVIKPALVGLAGPWISGGIEFNWPQHHRPSTFDPVDYSIEENPDGSKTVWVSEIEKMFGTKGMAGFTLYRDKAYLEITGKLYNRTSLPQTFLWWANPAVHVDEHYQSVFPPDVHAVYDHGKRDVSSFPIATGTYYKVDYSPGTDISRYQNIPVPTSYMAVNSAFDFVGGYHHGKKAGLLHVANHHISPGKKQWTWGCGEFGQAWDRQLTDEDGPYFELMVGVFTDNQPDFSWIMPNEERQFTQYFMPYKNIGYVKNATTEAAVNLEIEDNQATIQVYVTSPQTNVSVLLLNAEEEILQDTVILSPTQTYKKSASIPEGINPEKLKVVVKDQKGRELVSYTPVTRKEEAIPDPATPIGEPKDIATNDALYLAGLHLEQYRHATYSPVAYYEEALRRNPADVQNNNALGRWYLRRGQLAKAEPFFRKAVESMVRHNPNPYDGEPLYNLGLSLVYQEKWDEAYAFFFKATWNAAWQDNAYLQLARIDMRKGNFTQALQSATHSVIRNYHGFKARHLKTVALRKLGRLAEAEAFAQETLSIDSFNFASNNELYLILQAKGENEAAEQILQKLLQQMRNNSHSYIQVALDYAQAGLYAEAIELLKRISAIDTHPLTFYYLAYFYDQSGQSQKAQESAAEGFACSPDRVFPNHLDDIAVLHKVAELNPKDYKVWYYLGNLWYDKRQYEEAIAAWEKSREIFDAFPTVHRNLGIAYFNRLAQEQKALESFEKAFLLDRSDSRILFELDQLYKRLNRPIEERLAFLNRYPELICDRDDLFIEYITLHNLTGNHAEASRLLASRTFHPWEGGEGKVSGQHIQTHVELAKQAMAEEQYGQAINLLQVAEVYPMNLGEGKLYGAQENDIHYWLGCTYEGLGDREKANSYWEKAAVGISEPAPAIFYNDQPPDKIFYQGQALLKLGHREEAEKRFQNLIAYGEAHMDDQVKIDFFAVSLPDLMIFDDDLTRRNQIHCHYLIGLGQLGAGHFREAKVHLEQVLAMDTAHQGALVHRRLLQNLVDKQYSIR</sequence>
<dbReference type="EMBL" id="CP048222">
    <property type="protein sequence ID" value="QHT65513.1"/>
    <property type="molecule type" value="Genomic_DNA"/>
</dbReference>
<dbReference type="Pfam" id="PF13432">
    <property type="entry name" value="TPR_16"/>
    <property type="match status" value="3"/>
</dbReference>
<organism evidence="3 4">
    <name type="scientific">Rhodocytophaga rosea</name>
    <dbReference type="NCBI Taxonomy" id="2704465"/>
    <lineage>
        <taxon>Bacteria</taxon>
        <taxon>Pseudomonadati</taxon>
        <taxon>Bacteroidota</taxon>
        <taxon>Cytophagia</taxon>
        <taxon>Cytophagales</taxon>
        <taxon>Rhodocytophagaceae</taxon>
        <taxon>Rhodocytophaga</taxon>
    </lineage>
</organism>
<dbReference type="PROSITE" id="PS50005">
    <property type="entry name" value="TPR"/>
    <property type="match status" value="1"/>
</dbReference>
<accession>A0A6C0GCH0</accession>
<reference evidence="3 4" key="1">
    <citation type="submission" date="2020-01" db="EMBL/GenBank/DDBJ databases">
        <authorList>
            <person name="Kim M.K."/>
        </authorList>
    </citation>
    <scope>NUCLEOTIDE SEQUENCE [LARGE SCALE GENOMIC DNA]</scope>
    <source>
        <strain evidence="3 4">172606-1</strain>
    </source>
</reference>
<dbReference type="KEGG" id="rhoz:GXP67_01925"/>